<feature type="transmembrane region" description="Helical" evidence="7">
    <location>
        <begin position="329"/>
        <end position="353"/>
    </location>
</feature>
<keyword evidence="5 7" id="KW-1133">Transmembrane helix</keyword>
<evidence type="ECO:0000256" key="1">
    <source>
        <dbReference type="ARBA" id="ARBA00004651"/>
    </source>
</evidence>
<feature type="domain" description="Major facilitator superfamily (MFS) profile" evidence="8">
    <location>
        <begin position="68"/>
        <end position="515"/>
    </location>
</feature>
<dbReference type="FunFam" id="1.20.1720.10:FF:000004">
    <property type="entry name" value="EmrB/QacA family drug resistance transporter"/>
    <property type="match status" value="1"/>
</dbReference>
<keyword evidence="3" id="KW-1003">Cell membrane</keyword>
<dbReference type="SUPFAM" id="SSF103473">
    <property type="entry name" value="MFS general substrate transporter"/>
    <property type="match status" value="1"/>
</dbReference>
<feature type="transmembrane region" description="Helical" evidence="7">
    <location>
        <begin position="134"/>
        <end position="152"/>
    </location>
</feature>
<feature type="transmembrane region" description="Helical" evidence="7">
    <location>
        <begin position="391"/>
        <end position="411"/>
    </location>
</feature>
<dbReference type="PROSITE" id="PS50850">
    <property type="entry name" value="MFS"/>
    <property type="match status" value="1"/>
</dbReference>
<proteinExistence type="predicted"/>
<evidence type="ECO:0000256" key="3">
    <source>
        <dbReference type="ARBA" id="ARBA00022475"/>
    </source>
</evidence>
<feature type="transmembrane region" description="Helical" evidence="7">
    <location>
        <begin position="261"/>
        <end position="279"/>
    </location>
</feature>
<dbReference type="GO" id="GO:0005886">
    <property type="term" value="C:plasma membrane"/>
    <property type="evidence" value="ECO:0007669"/>
    <property type="project" value="UniProtKB-SubCell"/>
</dbReference>
<dbReference type="CDD" id="cd17502">
    <property type="entry name" value="MFS_Azr1_MDR_like"/>
    <property type="match status" value="1"/>
</dbReference>
<dbReference type="GO" id="GO:0022857">
    <property type="term" value="F:transmembrane transporter activity"/>
    <property type="evidence" value="ECO:0007669"/>
    <property type="project" value="InterPro"/>
</dbReference>
<feature type="transmembrane region" description="Helical" evidence="7">
    <location>
        <begin position="543"/>
        <end position="562"/>
    </location>
</feature>
<protein>
    <recommendedName>
        <fullName evidence="8">Major facilitator superfamily (MFS) profile domain-containing protein</fullName>
    </recommendedName>
</protein>
<evidence type="ECO:0000256" key="2">
    <source>
        <dbReference type="ARBA" id="ARBA00022448"/>
    </source>
</evidence>
<dbReference type="PANTHER" id="PTHR23501:SF198">
    <property type="entry name" value="AZOLE RESISTANCE PROTEIN 1-RELATED"/>
    <property type="match status" value="1"/>
</dbReference>
<keyword evidence="10" id="KW-1185">Reference proteome</keyword>
<feature type="transmembrane region" description="Helical" evidence="7">
    <location>
        <begin position="423"/>
        <end position="448"/>
    </location>
</feature>
<keyword evidence="2" id="KW-0813">Transport</keyword>
<dbReference type="Gene3D" id="1.20.1720.10">
    <property type="entry name" value="Multidrug resistance protein D"/>
    <property type="match status" value="1"/>
</dbReference>
<evidence type="ECO:0000313" key="10">
    <source>
        <dbReference type="Proteomes" id="UP001211907"/>
    </source>
</evidence>
<evidence type="ECO:0000256" key="5">
    <source>
        <dbReference type="ARBA" id="ARBA00022989"/>
    </source>
</evidence>
<evidence type="ECO:0000256" key="6">
    <source>
        <dbReference type="ARBA" id="ARBA00023136"/>
    </source>
</evidence>
<dbReference type="AlphaFoldDB" id="A0AAD5SXS1"/>
<dbReference type="Gene3D" id="1.20.1250.20">
    <property type="entry name" value="MFS general substrate transporter like domains"/>
    <property type="match status" value="1"/>
</dbReference>
<dbReference type="InterPro" id="IPR011701">
    <property type="entry name" value="MFS"/>
</dbReference>
<name>A0AAD5SXS1_9FUNG</name>
<dbReference type="EMBL" id="JADGJH010001195">
    <property type="protein sequence ID" value="KAJ3116949.1"/>
    <property type="molecule type" value="Genomic_DNA"/>
</dbReference>
<reference evidence="9" key="1">
    <citation type="submission" date="2020-05" db="EMBL/GenBank/DDBJ databases">
        <title>Phylogenomic resolution of chytrid fungi.</title>
        <authorList>
            <person name="Stajich J.E."/>
            <person name="Amses K."/>
            <person name="Simmons R."/>
            <person name="Seto K."/>
            <person name="Myers J."/>
            <person name="Bonds A."/>
            <person name="Quandt C.A."/>
            <person name="Barry K."/>
            <person name="Liu P."/>
            <person name="Grigoriev I."/>
            <person name="Longcore J.E."/>
            <person name="James T.Y."/>
        </authorList>
    </citation>
    <scope>NUCLEOTIDE SEQUENCE</scope>
    <source>
        <strain evidence="9">JEL0513</strain>
    </source>
</reference>
<keyword evidence="6 7" id="KW-0472">Membrane</keyword>
<dbReference type="InterPro" id="IPR020846">
    <property type="entry name" value="MFS_dom"/>
</dbReference>
<comment type="caution">
    <text evidence="9">The sequence shown here is derived from an EMBL/GenBank/DDBJ whole genome shotgun (WGS) entry which is preliminary data.</text>
</comment>
<feature type="transmembrane region" description="Helical" evidence="7">
    <location>
        <begin position="158"/>
        <end position="179"/>
    </location>
</feature>
<organism evidence="9 10">
    <name type="scientific">Physocladia obscura</name>
    <dbReference type="NCBI Taxonomy" id="109957"/>
    <lineage>
        <taxon>Eukaryota</taxon>
        <taxon>Fungi</taxon>
        <taxon>Fungi incertae sedis</taxon>
        <taxon>Chytridiomycota</taxon>
        <taxon>Chytridiomycota incertae sedis</taxon>
        <taxon>Chytridiomycetes</taxon>
        <taxon>Chytridiales</taxon>
        <taxon>Chytriomycetaceae</taxon>
        <taxon>Physocladia</taxon>
    </lineage>
</organism>
<comment type="subcellular location">
    <subcellularLocation>
        <location evidence="1">Cell membrane</location>
        <topology evidence="1">Multi-pass membrane protein</topology>
    </subcellularLocation>
</comment>
<dbReference type="PANTHER" id="PTHR23501">
    <property type="entry name" value="MAJOR FACILITATOR SUPERFAMILY"/>
    <property type="match status" value="1"/>
</dbReference>
<evidence type="ECO:0000259" key="8">
    <source>
        <dbReference type="PROSITE" id="PS50850"/>
    </source>
</evidence>
<sequence length="577" mass="61322">MTDVTVTNSKSDDATAFIVADGTTSALDIPVPKSVSPKVSNADGELDITDIHEDKPAVILTRTEFILVFVGLALAVFISALDQTIVAVALQAVAAEFQSLDKINWIGTAFFLTATAFIPVYGQLADVFGRKLTFLLAIGIFEFGSLLCGVATSMDMLIVARGVAGMGGAGVFSLTMIIIGDLTTARERGQYLGLIGSTYGLASIAGPLLGGVFVDHVTWRWVFYINLPIGLITVGAVLRFLRFQAPEHESFYGSLKKIDWLGTLLLVTAVICILIPIQSGGSTYAWNSPTVIVLFIVGFLLFGVFLFVEARVAKNPVLPFVLFKNQYASATFATSFFVGAAFFILVFYCPLWFQIVLGVSATQAGIHTLPLMMGMVFSSIASGATATSTGYFFPFLPAGAVITALGAGLLTTLTEDASLAKQVIFMLIAGLGVGAGFQMCIVSAQVSVKPNLLAAVTSTNNFIQTIGLAIGIAICSSLFNTSLPGNIADALTSYGLSEIQLLGNASSNIVYQDSSVLHNSLYVVPGSDLQKALVHGYLETLRTLFWLPMGFSLAWFFTCLFVKKDKIVQGTEISMGA</sequence>
<accession>A0AAD5SXS1</accession>
<feature type="transmembrane region" description="Helical" evidence="7">
    <location>
        <begin position="221"/>
        <end position="241"/>
    </location>
</feature>
<feature type="transmembrane region" description="Helical" evidence="7">
    <location>
        <begin position="65"/>
        <end position="91"/>
    </location>
</feature>
<dbReference type="Proteomes" id="UP001211907">
    <property type="component" value="Unassembled WGS sequence"/>
</dbReference>
<evidence type="ECO:0000256" key="4">
    <source>
        <dbReference type="ARBA" id="ARBA00022692"/>
    </source>
</evidence>
<feature type="transmembrane region" description="Helical" evidence="7">
    <location>
        <begin position="460"/>
        <end position="479"/>
    </location>
</feature>
<dbReference type="Pfam" id="PF07690">
    <property type="entry name" value="MFS_1"/>
    <property type="match status" value="1"/>
</dbReference>
<keyword evidence="4 7" id="KW-0812">Transmembrane</keyword>
<feature type="transmembrane region" description="Helical" evidence="7">
    <location>
        <begin position="103"/>
        <end position="122"/>
    </location>
</feature>
<dbReference type="PRINTS" id="PR01036">
    <property type="entry name" value="TCRTETB"/>
</dbReference>
<feature type="transmembrane region" description="Helical" evidence="7">
    <location>
        <begin position="291"/>
        <end position="308"/>
    </location>
</feature>
<gene>
    <name evidence="9" type="ORF">HK100_000923</name>
</gene>
<feature type="transmembrane region" description="Helical" evidence="7">
    <location>
        <begin position="191"/>
        <end position="209"/>
    </location>
</feature>
<evidence type="ECO:0000256" key="7">
    <source>
        <dbReference type="SAM" id="Phobius"/>
    </source>
</evidence>
<dbReference type="InterPro" id="IPR036259">
    <property type="entry name" value="MFS_trans_sf"/>
</dbReference>
<feature type="transmembrane region" description="Helical" evidence="7">
    <location>
        <begin position="365"/>
        <end position="384"/>
    </location>
</feature>
<evidence type="ECO:0000313" key="9">
    <source>
        <dbReference type="EMBL" id="KAJ3116949.1"/>
    </source>
</evidence>